<keyword evidence="1" id="KW-0472">Membrane</keyword>
<sequence length="159" mass="17047">MTSITIAAITGAGVVTGLLFAFSNFVMQALAMLPKEQGMFAMQQINEKIINPIFLAFFLGTPILCAIVAVNAFIALGSPGNVFLLVGSISYLVGPFGITMLFNVPLNNRLAAAEIRDADGIWSDYQVRWQRWNHVRTCIGIVSIVLLAAGLAEGVAGRM</sequence>
<evidence type="ECO:0000313" key="3">
    <source>
        <dbReference type="Proteomes" id="UP000324479"/>
    </source>
</evidence>
<dbReference type="AlphaFoldDB" id="A0A5M6CTH7"/>
<accession>A0A5M6CTH7</accession>
<name>A0A5M6CTH7_9BACT</name>
<dbReference type="EMBL" id="VWOX01000032">
    <property type="protein sequence ID" value="KAA5538514.1"/>
    <property type="molecule type" value="Genomic_DNA"/>
</dbReference>
<dbReference type="Proteomes" id="UP000324479">
    <property type="component" value="Unassembled WGS sequence"/>
</dbReference>
<dbReference type="RefSeq" id="WP_150079859.1">
    <property type="nucleotide sequence ID" value="NZ_VWOX01000032.1"/>
</dbReference>
<organism evidence="2 3">
    <name type="scientific">Roseiconus nitratireducens</name>
    <dbReference type="NCBI Taxonomy" id="2605748"/>
    <lineage>
        <taxon>Bacteria</taxon>
        <taxon>Pseudomonadati</taxon>
        <taxon>Planctomycetota</taxon>
        <taxon>Planctomycetia</taxon>
        <taxon>Pirellulales</taxon>
        <taxon>Pirellulaceae</taxon>
        <taxon>Roseiconus</taxon>
    </lineage>
</organism>
<reference evidence="2 3" key="1">
    <citation type="submission" date="2019-08" db="EMBL/GenBank/DDBJ databases">
        <authorList>
            <person name="Dhanesh K."/>
            <person name="Kumar G."/>
            <person name="Sasikala C."/>
            <person name="Venkata Ramana C."/>
        </authorList>
    </citation>
    <scope>NUCLEOTIDE SEQUENCE [LARGE SCALE GENOMIC DNA]</scope>
    <source>
        <strain evidence="2 3">JC645</strain>
    </source>
</reference>
<feature type="transmembrane region" description="Helical" evidence="1">
    <location>
        <begin position="138"/>
        <end position="156"/>
    </location>
</feature>
<gene>
    <name evidence="2" type="ORF">FYK55_27635</name>
</gene>
<protein>
    <submittedName>
        <fullName evidence="2">DUF1772 domain-containing protein</fullName>
    </submittedName>
</protein>
<evidence type="ECO:0000256" key="1">
    <source>
        <dbReference type="SAM" id="Phobius"/>
    </source>
</evidence>
<keyword evidence="3" id="KW-1185">Reference proteome</keyword>
<dbReference type="Pfam" id="PF08592">
    <property type="entry name" value="Anthrone_oxy"/>
    <property type="match status" value="1"/>
</dbReference>
<comment type="caution">
    <text evidence="2">The sequence shown here is derived from an EMBL/GenBank/DDBJ whole genome shotgun (WGS) entry which is preliminary data.</text>
</comment>
<feature type="transmembrane region" description="Helical" evidence="1">
    <location>
        <begin position="53"/>
        <end position="76"/>
    </location>
</feature>
<feature type="transmembrane region" description="Helical" evidence="1">
    <location>
        <begin position="6"/>
        <end position="33"/>
    </location>
</feature>
<evidence type="ECO:0000313" key="2">
    <source>
        <dbReference type="EMBL" id="KAA5538514.1"/>
    </source>
</evidence>
<proteinExistence type="predicted"/>
<keyword evidence="1" id="KW-1133">Transmembrane helix</keyword>
<feature type="transmembrane region" description="Helical" evidence="1">
    <location>
        <begin position="82"/>
        <end position="106"/>
    </location>
</feature>
<dbReference type="InterPro" id="IPR013901">
    <property type="entry name" value="Anthrone_oxy"/>
</dbReference>
<keyword evidence="1" id="KW-0812">Transmembrane</keyword>